<feature type="non-terminal residue" evidence="1">
    <location>
        <position position="217"/>
    </location>
</feature>
<dbReference type="AlphaFoldDB" id="T1BU29"/>
<dbReference type="PANTHER" id="PTHR30469:SF15">
    <property type="entry name" value="HLYD FAMILY OF SECRETION PROTEINS"/>
    <property type="match status" value="1"/>
</dbReference>
<reference evidence="1" key="1">
    <citation type="submission" date="2013-08" db="EMBL/GenBank/DDBJ databases">
        <authorList>
            <person name="Mendez C."/>
            <person name="Richter M."/>
            <person name="Ferrer M."/>
            <person name="Sanchez J."/>
        </authorList>
    </citation>
    <scope>NUCLEOTIDE SEQUENCE</scope>
</reference>
<dbReference type="Gene3D" id="1.10.287.470">
    <property type="entry name" value="Helix hairpin bin"/>
    <property type="match status" value="1"/>
</dbReference>
<dbReference type="GO" id="GO:1990281">
    <property type="term" value="C:efflux pump complex"/>
    <property type="evidence" value="ECO:0007669"/>
    <property type="project" value="TreeGrafter"/>
</dbReference>
<dbReference type="SUPFAM" id="SSF111369">
    <property type="entry name" value="HlyD-like secretion proteins"/>
    <property type="match status" value="1"/>
</dbReference>
<dbReference type="PANTHER" id="PTHR30469">
    <property type="entry name" value="MULTIDRUG RESISTANCE PROTEIN MDTA"/>
    <property type="match status" value="1"/>
</dbReference>
<accession>T1BU29</accession>
<proteinExistence type="predicted"/>
<comment type="caution">
    <text evidence="1">The sequence shown here is derived from an EMBL/GenBank/DDBJ whole genome shotgun (WGS) entry which is preliminary data.</text>
</comment>
<organism evidence="1">
    <name type="scientific">mine drainage metagenome</name>
    <dbReference type="NCBI Taxonomy" id="410659"/>
    <lineage>
        <taxon>unclassified sequences</taxon>
        <taxon>metagenomes</taxon>
        <taxon>ecological metagenomes</taxon>
    </lineage>
</organism>
<protein>
    <submittedName>
        <fullName evidence="1">Secretion protein HlyD family protein</fullName>
    </submittedName>
</protein>
<gene>
    <name evidence="1" type="ORF">B1A_04986</name>
</gene>
<dbReference type="GO" id="GO:0015562">
    <property type="term" value="F:efflux transmembrane transporter activity"/>
    <property type="evidence" value="ECO:0007669"/>
    <property type="project" value="TreeGrafter"/>
</dbReference>
<sequence>QVAIAHAAIATAKAGEAQAAAAFDQAQARVAAAIAAIARAGADVVADAATAVKAAADYRRYDSLLKTGDVTPQQVDSYRAAAESAKAILAAAGKIVLSRRAELLEAKAGVEAARENRVAAGAQLLRAKANLLKALARQAAVNVVSQQVGRTRSNVSGGTGGIDAARAELEQAELNLSYCTIRAAVAGYVTKKSVEPGNYVTVGSTLMSIVRPNMWVV</sequence>
<name>T1BU29_9ZZZZ</name>
<evidence type="ECO:0000313" key="1">
    <source>
        <dbReference type="EMBL" id="EQD73377.1"/>
    </source>
</evidence>
<dbReference type="EMBL" id="AUZX01003633">
    <property type="protein sequence ID" value="EQD73377.1"/>
    <property type="molecule type" value="Genomic_DNA"/>
</dbReference>
<reference evidence="1" key="2">
    <citation type="journal article" date="2014" name="ISME J.">
        <title>Microbial stratification in low pH oxic and suboxic macroscopic growths along an acid mine drainage.</title>
        <authorList>
            <person name="Mendez-Garcia C."/>
            <person name="Mesa V."/>
            <person name="Sprenger R.R."/>
            <person name="Richter M."/>
            <person name="Diez M.S."/>
            <person name="Solano J."/>
            <person name="Bargiela R."/>
            <person name="Golyshina O.V."/>
            <person name="Manteca A."/>
            <person name="Ramos J.L."/>
            <person name="Gallego J.R."/>
            <person name="Llorente I."/>
            <person name="Martins Dos Santos V.A."/>
            <person name="Jensen O.N."/>
            <person name="Pelaez A.I."/>
            <person name="Sanchez J."/>
            <person name="Ferrer M."/>
        </authorList>
    </citation>
    <scope>NUCLEOTIDE SEQUENCE</scope>
</reference>
<feature type="non-terminal residue" evidence="1">
    <location>
        <position position="1"/>
    </location>
</feature>
<dbReference type="Gene3D" id="2.40.50.100">
    <property type="match status" value="1"/>
</dbReference>